<sequence>MSLANVWLQLLDGSLVRADQVTEITVHQTPEIAGKPSRWLLDVAVAVPVGSGDPSGWRTGPLHRTLTQTSRCPREAPAALARLLAQLDAVDAAGIMRADVSRVNAAPHPERTVAAGEVHFGFTAFTGAGAASVPTLVDGGGPSDLRELTSRETASSGAR</sequence>
<keyword evidence="3" id="KW-1185">Reference proteome</keyword>
<protein>
    <submittedName>
        <fullName evidence="2">Uncharacterized protein</fullName>
    </submittedName>
</protein>
<name>A0A561SN44_9PSEU</name>
<feature type="region of interest" description="Disordered" evidence="1">
    <location>
        <begin position="136"/>
        <end position="159"/>
    </location>
</feature>
<evidence type="ECO:0000313" key="3">
    <source>
        <dbReference type="Proteomes" id="UP000321261"/>
    </source>
</evidence>
<reference evidence="2 3" key="1">
    <citation type="submission" date="2019-06" db="EMBL/GenBank/DDBJ databases">
        <title>Sequencing the genomes of 1000 actinobacteria strains.</title>
        <authorList>
            <person name="Klenk H.-P."/>
        </authorList>
    </citation>
    <scope>NUCLEOTIDE SEQUENCE [LARGE SCALE GENOMIC DNA]</scope>
    <source>
        <strain evidence="2 3">DSM 45671</strain>
    </source>
</reference>
<organism evidence="2 3">
    <name type="scientific">Pseudonocardia hierapolitana</name>
    <dbReference type="NCBI Taxonomy" id="1128676"/>
    <lineage>
        <taxon>Bacteria</taxon>
        <taxon>Bacillati</taxon>
        <taxon>Actinomycetota</taxon>
        <taxon>Actinomycetes</taxon>
        <taxon>Pseudonocardiales</taxon>
        <taxon>Pseudonocardiaceae</taxon>
        <taxon>Pseudonocardia</taxon>
    </lineage>
</organism>
<dbReference type="AlphaFoldDB" id="A0A561SN44"/>
<dbReference type="EMBL" id="VIWU01000001">
    <property type="protein sequence ID" value="TWF76282.1"/>
    <property type="molecule type" value="Genomic_DNA"/>
</dbReference>
<comment type="caution">
    <text evidence="2">The sequence shown here is derived from an EMBL/GenBank/DDBJ whole genome shotgun (WGS) entry which is preliminary data.</text>
</comment>
<evidence type="ECO:0000256" key="1">
    <source>
        <dbReference type="SAM" id="MobiDB-lite"/>
    </source>
</evidence>
<accession>A0A561SN44</accession>
<proteinExistence type="predicted"/>
<evidence type="ECO:0000313" key="2">
    <source>
        <dbReference type="EMBL" id="TWF76282.1"/>
    </source>
</evidence>
<dbReference type="RefSeq" id="WP_212612417.1">
    <property type="nucleotide sequence ID" value="NZ_VIWU01000001.1"/>
</dbReference>
<gene>
    <name evidence="2" type="ORF">FHX44_112172</name>
</gene>
<dbReference type="Proteomes" id="UP000321261">
    <property type="component" value="Unassembled WGS sequence"/>
</dbReference>